<evidence type="ECO:0000313" key="1">
    <source>
        <dbReference type="EMBL" id="MEV0711133.1"/>
    </source>
</evidence>
<dbReference type="EMBL" id="JBFAKC010000013">
    <property type="protein sequence ID" value="MEV0711133.1"/>
    <property type="molecule type" value="Genomic_DNA"/>
</dbReference>
<keyword evidence="2" id="KW-1185">Reference proteome</keyword>
<protein>
    <submittedName>
        <fullName evidence="1">Uncharacterized protein</fullName>
    </submittedName>
</protein>
<reference evidence="1 2" key="1">
    <citation type="submission" date="2024-06" db="EMBL/GenBank/DDBJ databases">
        <title>The Natural Products Discovery Center: Release of the First 8490 Sequenced Strains for Exploring Actinobacteria Biosynthetic Diversity.</title>
        <authorList>
            <person name="Kalkreuter E."/>
            <person name="Kautsar S.A."/>
            <person name="Yang D."/>
            <person name="Bader C.D."/>
            <person name="Teijaro C.N."/>
            <person name="Fluegel L."/>
            <person name="Davis C.M."/>
            <person name="Simpson J.R."/>
            <person name="Lauterbach L."/>
            <person name="Steele A.D."/>
            <person name="Gui C."/>
            <person name="Meng S."/>
            <person name="Li G."/>
            <person name="Viehrig K."/>
            <person name="Ye F."/>
            <person name="Su P."/>
            <person name="Kiefer A.F."/>
            <person name="Nichols A."/>
            <person name="Cepeda A.J."/>
            <person name="Yan W."/>
            <person name="Fan B."/>
            <person name="Jiang Y."/>
            <person name="Adhikari A."/>
            <person name="Zheng C.-J."/>
            <person name="Schuster L."/>
            <person name="Cowan T.M."/>
            <person name="Smanski M.J."/>
            <person name="Chevrette M.G."/>
            <person name="De Carvalho L.P.S."/>
            <person name="Shen B."/>
        </authorList>
    </citation>
    <scope>NUCLEOTIDE SEQUENCE [LARGE SCALE GENOMIC DNA]</scope>
    <source>
        <strain evidence="1 2">NPDC050403</strain>
    </source>
</reference>
<sequence>MGVSSWKAGYMGAGREVSNAALVKLLKVELGEALSAHGFVASEALDPTWGRWYARRVAGGVSDVVSAVAVGFGQDRYGGVSVAGYAVLQSRTVNDILVALPAESRLKYETEDRLPFAFLHYNGFGDFLDPPYTALTHVVIEPSQVAGAAEWFTGQVSDHVEGWLAERDSLDKLIVLARTPSPRAPDNISPSVFRRTVVLCIANGRFSDAAALMAWYLQRGKFNVMDSMEKTTAFDIALSEMFPVYAAARLRE</sequence>
<organism evidence="1 2">
    <name type="scientific">Nocardia aurea</name>
    <dbReference type="NCBI Taxonomy" id="2144174"/>
    <lineage>
        <taxon>Bacteria</taxon>
        <taxon>Bacillati</taxon>
        <taxon>Actinomycetota</taxon>
        <taxon>Actinomycetes</taxon>
        <taxon>Mycobacteriales</taxon>
        <taxon>Nocardiaceae</taxon>
        <taxon>Nocardia</taxon>
    </lineage>
</organism>
<name>A0ABV3G0H1_9NOCA</name>
<dbReference type="RefSeq" id="WP_357787320.1">
    <property type="nucleotide sequence ID" value="NZ_JBFAKC010000013.1"/>
</dbReference>
<evidence type="ECO:0000313" key="2">
    <source>
        <dbReference type="Proteomes" id="UP001551695"/>
    </source>
</evidence>
<accession>A0ABV3G0H1</accession>
<proteinExistence type="predicted"/>
<gene>
    <name evidence="1" type="ORF">AB0I48_26570</name>
</gene>
<comment type="caution">
    <text evidence="1">The sequence shown here is derived from an EMBL/GenBank/DDBJ whole genome shotgun (WGS) entry which is preliminary data.</text>
</comment>
<dbReference type="Proteomes" id="UP001551695">
    <property type="component" value="Unassembled WGS sequence"/>
</dbReference>